<evidence type="ECO:0000256" key="1">
    <source>
        <dbReference type="ARBA" id="ARBA00022679"/>
    </source>
</evidence>
<keyword evidence="5" id="KW-1185">Reference proteome</keyword>
<gene>
    <name evidence="4" type="ORF">Atai01_34420</name>
</gene>
<protein>
    <submittedName>
        <fullName evidence="4">GNAT family N-acetyltransferase</fullName>
    </submittedName>
</protein>
<dbReference type="EMBL" id="BSTI01000006">
    <property type="protein sequence ID" value="GLY66823.1"/>
    <property type="molecule type" value="Genomic_DNA"/>
</dbReference>
<reference evidence="4" key="1">
    <citation type="submission" date="2023-03" db="EMBL/GenBank/DDBJ databases">
        <title>Amycolatopsis taiwanensis NBRC 103393.</title>
        <authorList>
            <person name="Ichikawa N."/>
            <person name="Sato H."/>
            <person name="Tonouchi N."/>
        </authorList>
    </citation>
    <scope>NUCLEOTIDE SEQUENCE</scope>
    <source>
        <strain evidence="4">NBRC 103393</strain>
    </source>
</reference>
<dbReference type="InterPro" id="IPR016181">
    <property type="entry name" value="Acyl_CoA_acyltransferase"/>
</dbReference>
<dbReference type="CDD" id="cd04301">
    <property type="entry name" value="NAT_SF"/>
    <property type="match status" value="1"/>
</dbReference>
<keyword evidence="1" id="KW-0808">Transferase</keyword>
<sequence length="168" mass="18624">MLVPGIRERNDTDVAECVKTLAQVHAAGGYPSNWPVDPARWLSPSGMYRAWVCPSDDLGVAGHLLVTRVRGAWPGVTDSHGRAEVGCLFVSPSARGRGVASRLLQQAVLWAGRCRRDLVLEVADHLKTGIALYERMGWRQTETVLSDWAGPDGRRIPLRRYELCYDQT</sequence>
<dbReference type="Gene3D" id="3.40.630.30">
    <property type="match status" value="1"/>
</dbReference>
<feature type="domain" description="N-acetyltransferase" evidence="3">
    <location>
        <begin position="4"/>
        <end position="157"/>
    </location>
</feature>
<name>A0A9W6R1S7_9PSEU</name>
<proteinExistence type="predicted"/>
<dbReference type="GO" id="GO:0016747">
    <property type="term" value="F:acyltransferase activity, transferring groups other than amino-acyl groups"/>
    <property type="evidence" value="ECO:0007669"/>
    <property type="project" value="InterPro"/>
</dbReference>
<dbReference type="SUPFAM" id="SSF55729">
    <property type="entry name" value="Acyl-CoA N-acyltransferases (Nat)"/>
    <property type="match status" value="1"/>
</dbReference>
<evidence type="ECO:0000259" key="3">
    <source>
        <dbReference type="PROSITE" id="PS51186"/>
    </source>
</evidence>
<dbReference type="Pfam" id="PF00583">
    <property type="entry name" value="Acetyltransf_1"/>
    <property type="match status" value="1"/>
</dbReference>
<evidence type="ECO:0000256" key="2">
    <source>
        <dbReference type="ARBA" id="ARBA00023315"/>
    </source>
</evidence>
<evidence type="ECO:0000313" key="4">
    <source>
        <dbReference type="EMBL" id="GLY66823.1"/>
    </source>
</evidence>
<comment type="caution">
    <text evidence="4">The sequence shown here is derived from an EMBL/GenBank/DDBJ whole genome shotgun (WGS) entry which is preliminary data.</text>
</comment>
<dbReference type="PROSITE" id="PS51186">
    <property type="entry name" value="GNAT"/>
    <property type="match status" value="1"/>
</dbReference>
<keyword evidence="2" id="KW-0012">Acyltransferase</keyword>
<accession>A0A9W6R1S7</accession>
<dbReference type="Proteomes" id="UP001165136">
    <property type="component" value="Unassembled WGS sequence"/>
</dbReference>
<dbReference type="PANTHER" id="PTHR43877">
    <property type="entry name" value="AMINOALKYLPHOSPHONATE N-ACETYLTRANSFERASE-RELATED-RELATED"/>
    <property type="match status" value="1"/>
</dbReference>
<evidence type="ECO:0000313" key="5">
    <source>
        <dbReference type="Proteomes" id="UP001165136"/>
    </source>
</evidence>
<dbReference type="InterPro" id="IPR050832">
    <property type="entry name" value="Bact_Acetyltransf"/>
</dbReference>
<dbReference type="InterPro" id="IPR000182">
    <property type="entry name" value="GNAT_dom"/>
</dbReference>
<dbReference type="PANTHER" id="PTHR43877:SF2">
    <property type="entry name" value="AMINOALKYLPHOSPHONATE N-ACETYLTRANSFERASE-RELATED"/>
    <property type="match status" value="1"/>
</dbReference>
<organism evidence="4 5">
    <name type="scientific">Amycolatopsis taiwanensis</name>
    <dbReference type="NCBI Taxonomy" id="342230"/>
    <lineage>
        <taxon>Bacteria</taxon>
        <taxon>Bacillati</taxon>
        <taxon>Actinomycetota</taxon>
        <taxon>Actinomycetes</taxon>
        <taxon>Pseudonocardiales</taxon>
        <taxon>Pseudonocardiaceae</taxon>
        <taxon>Amycolatopsis</taxon>
    </lineage>
</organism>
<dbReference type="AlphaFoldDB" id="A0A9W6R1S7"/>